<accession>A0ABW2BZY6</accession>
<keyword evidence="3" id="KW-1185">Reference proteome</keyword>
<evidence type="ECO:0008006" key="4">
    <source>
        <dbReference type="Google" id="ProtNLM"/>
    </source>
</evidence>
<reference evidence="3" key="1">
    <citation type="journal article" date="2019" name="Int. J. Syst. Evol. Microbiol.">
        <title>The Global Catalogue of Microorganisms (GCM) 10K type strain sequencing project: providing services to taxonomists for standard genome sequencing and annotation.</title>
        <authorList>
            <consortium name="The Broad Institute Genomics Platform"/>
            <consortium name="The Broad Institute Genome Sequencing Center for Infectious Disease"/>
            <person name="Wu L."/>
            <person name="Ma J."/>
        </authorList>
    </citation>
    <scope>NUCLEOTIDE SEQUENCE [LARGE SCALE GENOMIC DNA]</scope>
    <source>
        <strain evidence="3">KCTC 32255</strain>
    </source>
</reference>
<protein>
    <recommendedName>
        <fullName evidence="4">Secreted protein</fullName>
    </recommendedName>
</protein>
<name>A0ABW2BZY6_9PSEU</name>
<keyword evidence="1" id="KW-0732">Signal</keyword>
<feature type="chain" id="PRO_5047422245" description="Secreted protein" evidence="1">
    <location>
        <begin position="27"/>
        <end position="143"/>
    </location>
</feature>
<dbReference type="RefSeq" id="WP_345390436.1">
    <property type="nucleotide sequence ID" value="NZ_BAABLA010000005.1"/>
</dbReference>
<dbReference type="EMBL" id="JBHSXX010000001">
    <property type="protein sequence ID" value="MFC6868602.1"/>
    <property type="molecule type" value="Genomic_DNA"/>
</dbReference>
<evidence type="ECO:0000313" key="2">
    <source>
        <dbReference type="EMBL" id="MFC6868602.1"/>
    </source>
</evidence>
<gene>
    <name evidence="2" type="ORF">ACFQGD_15795</name>
</gene>
<comment type="caution">
    <text evidence="2">The sequence shown here is derived from an EMBL/GenBank/DDBJ whole genome shotgun (WGS) entry which is preliminary data.</text>
</comment>
<evidence type="ECO:0000256" key="1">
    <source>
        <dbReference type="SAM" id="SignalP"/>
    </source>
</evidence>
<evidence type="ECO:0000313" key="3">
    <source>
        <dbReference type="Proteomes" id="UP001596337"/>
    </source>
</evidence>
<feature type="signal peptide" evidence="1">
    <location>
        <begin position="1"/>
        <end position="26"/>
    </location>
</feature>
<dbReference type="Proteomes" id="UP001596337">
    <property type="component" value="Unassembled WGS sequence"/>
</dbReference>
<sequence>MRENRRRIATTLAVLPLLIASAVVGASELGQKSAAASHDPRCDDDVVMVDQESETTLTPVGTRIVITRASCSTADRSETGSEVRVTANPTGVEEYVVAVLKYAHFERSGPSDNIRRLELHAPAPPSAAICVEIDGEKTCVPPQ</sequence>
<proteinExistence type="predicted"/>
<organism evidence="2 3">
    <name type="scientific">Haloechinothrix salitolerans</name>
    <dbReference type="NCBI Taxonomy" id="926830"/>
    <lineage>
        <taxon>Bacteria</taxon>
        <taxon>Bacillati</taxon>
        <taxon>Actinomycetota</taxon>
        <taxon>Actinomycetes</taxon>
        <taxon>Pseudonocardiales</taxon>
        <taxon>Pseudonocardiaceae</taxon>
        <taxon>Haloechinothrix</taxon>
    </lineage>
</organism>